<protein>
    <submittedName>
        <fullName evidence="1">Uncharacterized protein</fullName>
    </submittedName>
</protein>
<dbReference type="EMBL" id="CM056810">
    <property type="protein sequence ID" value="KAJ8644534.1"/>
    <property type="molecule type" value="Genomic_DNA"/>
</dbReference>
<keyword evidence="2" id="KW-1185">Reference proteome</keyword>
<comment type="caution">
    <text evidence="1">The sequence shown here is derived from an EMBL/GenBank/DDBJ whole genome shotgun (WGS) entry which is preliminary data.</text>
</comment>
<evidence type="ECO:0000313" key="1">
    <source>
        <dbReference type="EMBL" id="KAJ8644534.1"/>
    </source>
</evidence>
<accession>A0ACC2MGQ9</accession>
<proteinExistence type="predicted"/>
<name>A0ACC2MGQ9_PERAE</name>
<reference evidence="1 2" key="1">
    <citation type="journal article" date="2022" name="Hortic Res">
        <title>A haplotype resolved chromosomal level avocado genome allows analysis of novel avocado genes.</title>
        <authorList>
            <person name="Nath O."/>
            <person name="Fletcher S.J."/>
            <person name="Hayward A."/>
            <person name="Shaw L.M."/>
            <person name="Masouleh A.K."/>
            <person name="Furtado A."/>
            <person name="Henry R.J."/>
            <person name="Mitter N."/>
        </authorList>
    </citation>
    <scope>NUCLEOTIDE SEQUENCE [LARGE SCALE GENOMIC DNA]</scope>
    <source>
        <strain evidence="2">cv. Hass</strain>
    </source>
</reference>
<organism evidence="1 2">
    <name type="scientific">Persea americana</name>
    <name type="common">Avocado</name>
    <dbReference type="NCBI Taxonomy" id="3435"/>
    <lineage>
        <taxon>Eukaryota</taxon>
        <taxon>Viridiplantae</taxon>
        <taxon>Streptophyta</taxon>
        <taxon>Embryophyta</taxon>
        <taxon>Tracheophyta</taxon>
        <taxon>Spermatophyta</taxon>
        <taxon>Magnoliopsida</taxon>
        <taxon>Magnoliidae</taxon>
        <taxon>Laurales</taxon>
        <taxon>Lauraceae</taxon>
        <taxon>Persea</taxon>
    </lineage>
</organism>
<dbReference type="Proteomes" id="UP001234297">
    <property type="component" value="Chromosome 2"/>
</dbReference>
<gene>
    <name evidence="1" type="ORF">MRB53_006282</name>
</gene>
<evidence type="ECO:0000313" key="2">
    <source>
        <dbReference type="Proteomes" id="UP001234297"/>
    </source>
</evidence>
<sequence length="160" mass="18159">MTMFLLFPITSLSSGWNSLNLIRFLHRLTTGFGFAYDRSTKKYKVAVSFVDNEMLFRCAIHTVGSDSWRDIKVPCTTIKNGRPPISVDEGGTMHWITRCNTKKMPKSDECFQCHMLSMKVSNEESRITKDPPDSRIDDGNNSLVELGGSLSMLHYVLMRA</sequence>